<protein>
    <submittedName>
        <fullName evidence="1">Uncharacterized protein</fullName>
    </submittedName>
</protein>
<dbReference type="EMBL" id="JH793114">
    <property type="protein sequence ID" value="ELQ37336.1"/>
    <property type="molecule type" value="Genomic_DNA"/>
</dbReference>
<gene>
    <name evidence="1" type="ORF">OOU_Y34scaffold00606g8</name>
</gene>
<name>A0AA97PJU4_PYRO3</name>
<organism evidence="1">
    <name type="scientific">Pyricularia oryzae (strain Y34)</name>
    <name type="common">Rice blast fungus</name>
    <name type="synonym">Magnaporthe oryzae</name>
    <dbReference type="NCBI Taxonomy" id="1143189"/>
    <lineage>
        <taxon>Eukaryota</taxon>
        <taxon>Fungi</taxon>
        <taxon>Dikarya</taxon>
        <taxon>Ascomycota</taxon>
        <taxon>Pezizomycotina</taxon>
        <taxon>Sordariomycetes</taxon>
        <taxon>Sordariomycetidae</taxon>
        <taxon>Magnaporthales</taxon>
        <taxon>Pyriculariaceae</taxon>
        <taxon>Pyricularia</taxon>
    </lineage>
</organism>
<reference evidence="1" key="1">
    <citation type="journal article" date="2012" name="PLoS Genet.">
        <title>Comparative analysis of the genomes of two field isolates of the rice blast fungus Magnaporthe oryzae.</title>
        <authorList>
            <person name="Xue M."/>
            <person name="Yang J."/>
            <person name="Li Z."/>
            <person name="Hu S."/>
            <person name="Yao N."/>
            <person name="Dean R.A."/>
            <person name="Zhao W."/>
            <person name="Shen M."/>
            <person name="Zhang H."/>
            <person name="Li C."/>
            <person name="Liu L."/>
            <person name="Cao L."/>
            <person name="Xu X."/>
            <person name="Xing Y."/>
            <person name="Hsiang T."/>
            <person name="Zhang Z."/>
            <person name="Xu J.R."/>
            <person name="Peng Y.L."/>
        </authorList>
    </citation>
    <scope>NUCLEOTIDE SEQUENCE</scope>
    <source>
        <strain evidence="1">Y34</strain>
    </source>
</reference>
<dbReference type="Proteomes" id="UP000011086">
    <property type="component" value="Unassembled WGS sequence"/>
</dbReference>
<proteinExistence type="predicted"/>
<dbReference type="AlphaFoldDB" id="A0AA97PJU4"/>
<evidence type="ECO:0000313" key="1">
    <source>
        <dbReference type="EMBL" id="ELQ37336.1"/>
    </source>
</evidence>
<accession>A0AA97PJU4</accession>
<sequence>MRMDQVPSSVRLFGKSRDLERPNVLSGTIPYLGFQSIISLYKRALVPGCLGGCLDTYVISSILRQEQHWLGERPFVSSKVFQILDAEERYLKSGGRSTYVQ</sequence>